<dbReference type="PRINTS" id="PR00081">
    <property type="entry name" value="GDHRDH"/>
</dbReference>
<protein>
    <submittedName>
        <fullName evidence="4">Oxidoreductase</fullName>
    </submittedName>
</protein>
<dbReference type="Gene3D" id="3.40.50.720">
    <property type="entry name" value="NAD(P)-binding Rossmann-like Domain"/>
    <property type="match status" value="1"/>
</dbReference>
<accession>T2GGA6</accession>
<dbReference type="eggNOG" id="COG0300">
    <property type="taxonomic scope" value="Bacteria"/>
</dbReference>
<geneLocation type="plasmid" evidence="5"/>
<feature type="domain" description="Ketoreductase" evidence="3">
    <location>
        <begin position="4"/>
        <end position="189"/>
    </location>
</feature>
<dbReference type="InterPro" id="IPR036291">
    <property type="entry name" value="NAD(P)-bd_dom_sf"/>
</dbReference>
<dbReference type="InterPro" id="IPR057326">
    <property type="entry name" value="KR_dom"/>
</dbReference>
<dbReference type="Proteomes" id="UP000016587">
    <property type="component" value="Plasmid unnamed"/>
</dbReference>
<keyword evidence="5" id="KW-1185">Reference proteome</keyword>
<dbReference type="GO" id="GO:0016020">
    <property type="term" value="C:membrane"/>
    <property type="evidence" value="ECO:0007669"/>
    <property type="project" value="TreeGrafter"/>
</dbReference>
<reference evidence="5" key="2">
    <citation type="submission" date="2013-07" db="EMBL/GenBank/DDBJ databases">
        <authorList>
            <person name="Morais-Silva F.O."/>
            <person name="Rezende A.M."/>
            <person name="Pimentel C."/>
            <person name="Resende D.M."/>
            <person name="Santos C.I."/>
            <person name="Clemente C."/>
            <person name="de Oliveira L.M."/>
            <person name="da Silva S.M."/>
            <person name="Costa D.A."/>
            <person name="Varela-Raposo A."/>
            <person name="Horacio E.C.A."/>
            <person name="Matos M."/>
            <person name="Flores O."/>
            <person name="Ruiz J.C."/>
            <person name="Rodrigues-Pousada C."/>
        </authorList>
    </citation>
    <scope>NUCLEOTIDE SEQUENCE [LARGE SCALE GENOMIC DNA]</scope>
    <source>
        <strain evidence="5">ATCC 19364 / DSM 1382 / NCIMB 9332 / VKM B-1759</strain>
        <plasmid evidence="5">Plasmid</plasmid>
    </source>
</reference>
<evidence type="ECO:0000313" key="5">
    <source>
        <dbReference type="Proteomes" id="UP000016587"/>
    </source>
</evidence>
<dbReference type="PANTHER" id="PTHR44196:SF1">
    <property type="entry name" value="DEHYDROGENASE_REDUCTASE SDR FAMILY MEMBER 7B"/>
    <property type="match status" value="1"/>
</dbReference>
<dbReference type="RefSeq" id="WP_021758468.1">
    <property type="nucleotide sequence ID" value="NC_022436.1"/>
</dbReference>
<dbReference type="OrthoDB" id="658698at2"/>
<sequence length="267" mass="28489">MNARHVLITGATGGIGQALALEFAAPGVRLALCGRDAARLAHLAERCRALGSTVEARTLDVRDGPALRQWIQAVDDACPVEMVIANAGVSSSLGPDDTAEPIEDVRRLFAVNTLAAVETLSALAERMRQRRAGRLVVISSLGGWAGMPSSPAYSASKAAAKVYGDALRAWLQPYGVRVSVVSPGFVDSPMSRRYQGSKPFTISAAQAALRIRRGAERGQAEIAFPLLLAVGLKLLALLPPRLVDLILRHGFAFHVLPDAESPRREER</sequence>
<evidence type="ECO:0000313" key="4">
    <source>
        <dbReference type="EMBL" id="AGW15274.1"/>
    </source>
</evidence>
<dbReference type="SUPFAM" id="SSF51735">
    <property type="entry name" value="NAD(P)-binding Rossmann-fold domains"/>
    <property type="match status" value="1"/>
</dbReference>
<dbReference type="KEGG" id="dgg:DGI_4063"/>
<evidence type="ECO:0000256" key="1">
    <source>
        <dbReference type="ARBA" id="ARBA00006484"/>
    </source>
</evidence>
<dbReference type="PROSITE" id="PS00061">
    <property type="entry name" value="ADH_SHORT"/>
    <property type="match status" value="1"/>
</dbReference>
<name>T2GGA6_MEGG1</name>
<comment type="similarity">
    <text evidence="1">Belongs to the short-chain dehydrogenases/reductases (SDR) family.</text>
</comment>
<proteinExistence type="inferred from homology"/>
<dbReference type="GO" id="GO:0016491">
    <property type="term" value="F:oxidoreductase activity"/>
    <property type="evidence" value="ECO:0007669"/>
    <property type="project" value="UniProtKB-KW"/>
</dbReference>
<organism evidence="4 5">
    <name type="scientific">Megalodesulfovibrio gigas (strain ATCC 19364 / DSM 1382 / NCIMB 9332 / VKM B-1759)</name>
    <name type="common">Desulfovibrio gigas</name>
    <dbReference type="NCBI Taxonomy" id="1121448"/>
    <lineage>
        <taxon>Bacteria</taxon>
        <taxon>Pseudomonadati</taxon>
        <taxon>Thermodesulfobacteriota</taxon>
        <taxon>Desulfovibrionia</taxon>
        <taxon>Desulfovibrionales</taxon>
        <taxon>Desulfovibrionaceae</taxon>
        <taxon>Megalodesulfovibrio</taxon>
    </lineage>
</organism>
<dbReference type="InterPro" id="IPR020904">
    <property type="entry name" value="Sc_DH/Rdtase_CS"/>
</dbReference>
<keyword evidence="2" id="KW-0560">Oxidoreductase</keyword>
<dbReference type="PANTHER" id="PTHR44196">
    <property type="entry name" value="DEHYDROGENASE/REDUCTASE SDR FAMILY MEMBER 7B"/>
    <property type="match status" value="1"/>
</dbReference>
<dbReference type="EMBL" id="CP006586">
    <property type="protein sequence ID" value="AGW15274.1"/>
    <property type="molecule type" value="Genomic_DNA"/>
</dbReference>
<dbReference type="AlphaFoldDB" id="T2GGA6"/>
<dbReference type="Pfam" id="PF00106">
    <property type="entry name" value="adh_short"/>
    <property type="match status" value="1"/>
</dbReference>
<dbReference type="HOGENOM" id="CLU_010194_2_1_7"/>
<evidence type="ECO:0000259" key="3">
    <source>
        <dbReference type="SMART" id="SM00822"/>
    </source>
</evidence>
<evidence type="ECO:0000256" key="2">
    <source>
        <dbReference type="ARBA" id="ARBA00023002"/>
    </source>
</evidence>
<reference evidence="4 5" key="1">
    <citation type="journal article" date="2013" name="J. Bacteriol.">
        <title>Roles of HynAB and Ech, the only two hydrogenases found in the model sulfate reducer Desulfovibrio gigas.</title>
        <authorList>
            <person name="Morais-Silva F.O."/>
            <person name="Santos C.I."/>
            <person name="Rodrigues R."/>
            <person name="Pereira I.A."/>
            <person name="Rodrigues-Pousada C."/>
        </authorList>
    </citation>
    <scope>NUCLEOTIDE SEQUENCE [LARGE SCALE GENOMIC DNA]</scope>
    <source>
        <strain evidence="5">ATCC 19364 / DSM 1382 / NCIMB 9332 / VKM B-1759</strain>
        <plasmid evidence="5">Plasmid</plasmid>
    </source>
</reference>
<dbReference type="SMART" id="SM00822">
    <property type="entry name" value="PKS_KR"/>
    <property type="match status" value="1"/>
</dbReference>
<dbReference type="InterPro" id="IPR002347">
    <property type="entry name" value="SDR_fam"/>
</dbReference>
<gene>
    <name evidence="4" type="ORF">DGI_4063</name>
</gene>
<keyword evidence="4" id="KW-0614">Plasmid</keyword>
<dbReference type="PATRIC" id="fig|1121448.10.peg.3558"/>